<keyword evidence="1" id="KW-0812">Transmembrane</keyword>
<keyword evidence="1" id="KW-1133">Transmembrane helix</keyword>
<evidence type="ECO:0000256" key="1">
    <source>
        <dbReference type="SAM" id="Phobius"/>
    </source>
</evidence>
<dbReference type="OrthoDB" id="9813540at2"/>
<comment type="caution">
    <text evidence="2">The sequence shown here is derived from an EMBL/GenBank/DDBJ whole genome shotgun (WGS) entry which is preliminary data.</text>
</comment>
<feature type="transmembrane region" description="Helical" evidence="1">
    <location>
        <begin position="60"/>
        <end position="78"/>
    </location>
</feature>
<feature type="transmembrane region" description="Helical" evidence="1">
    <location>
        <begin position="32"/>
        <end position="53"/>
    </location>
</feature>
<dbReference type="EMBL" id="AYYI01000039">
    <property type="protein sequence ID" value="KRM97621.1"/>
    <property type="molecule type" value="Genomic_DNA"/>
</dbReference>
<dbReference type="Gene3D" id="1.10.1760.20">
    <property type="match status" value="1"/>
</dbReference>
<feature type="transmembrane region" description="Helical" evidence="1">
    <location>
        <begin position="7"/>
        <end position="26"/>
    </location>
</feature>
<proteinExistence type="predicted"/>
<feature type="transmembrane region" description="Helical" evidence="1">
    <location>
        <begin position="163"/>
        <end position="187"/>
    </location>
</feature>
<feature type="transmembrane region" description="Helical" evidence="1">
    <location>
        <begin position="122"/>
        <end position="143"/>
    </location>
</feature>
<accession>A0A0R2D1N7</accession>
<reference evidence="2 3" key="1">
    <citation type="journal article" date="2015" name="Genome Announc.">
        <title>Expanding the biotechnology potential of lactobacilli through comparative genomics of 213 strains and associated genera.</title>
        <authorList>
            <person name="Sun Z."/>
            <person name="Harris H.M."/>
            <person name="McCann A."/>
            <person name="Guo C."/>
            <person name="Argimon S."/>
            <person name="Zhang W."/>
            <person name="Yang X."/>
            <person name="Jeffery I.B."/>
            <person name="Cooney J.C."/>
            <person name="Kagawa T.F."/>
            <person name="Liu W."/>
            <person name="Song Y."/>
            <person name="Salvetti E."/>
            <person name="Wrobel A."/>
            <person name="Rasinkangas P."/>
            <person name="Parkhill J."/>
            <person name="Rea M.C."/>
            <person name="O'Sullivan O."/>
            <person name="Ritari J."/>
            <person name="Douillard F.P."/>
            <person name="Paul Ross R."/>
            <person name="Yang R."/>
            <person name="Briner A.E."/>
            <person name="Felis G.E."/>
            <person name="de Vos W.M."/>
            <person name="Barrangou R."/>
            <person name="Klaenhammer T.R."/>
            <person name="Caufield P.W."/>
            <person name="Cui Y."/>
            <person name="Zhang H."/>
            <person name="O'Toole P.W."/>
        </authorList>
    </citation>
    <scope>NUCLEOTIDE SEQUENCE [LARGE SCALE GENOMIC DNA]</scope>
    <source>
        <strain evidence="2 3">DSM 20253</strain>
    </source>
</reference>
<evidence type="ECO:0000313" key="2">
    <source>
        <dbReference type="EMBL" id="KRM97621.1"/>
    </source>
</evidence>
<dbReference type="GO" id="GO:0022857">
    <property type="term" value="F:transmembrane transporter activity"/>
    <property type="evidence" value="ECO:0007669"/>
    <property type="project" value="InterPro"/>
</dbReference>
<gene>
    <name evidence="2" type="ORF">FC24_GL001524</name>
</gene>
<keyword evidence="3" id="KW-1185">Reference proteome</keyword>
<dbReference type="RefSeq" id="WP_057874077.1">
    <property type="nucleotide sequence ID" value="NZ_AYYI01000039.1"/>
</dbReference>
<evidence type="ECO:0000313" key="3">
    <source>
        <dbReference type="Proteomes" id="UP000051638"/>
    </source>
</evidence>
<dbReference type="AlphaFoldDB" id="A0A0R2D1N7"/>
<dbReference type="STRING" id="1423796.FC24_GL001524"/>
<dbReference type="Pfam" id="PF12822">
    <property type="entry name" value="ECF_trnsprt"/>
    <property type="match status" value="1"/>
</dbReference>
<dbReference type="PATRIC" id="fig|1423796.3.peg.1551"/>
<sequence>MLRKNKAYHLSILAMFIAVIIIQNFVPLFGYIPFGLLDLTTIHVTVVIAAIILGPKNGALIGGVWGLITFVRAFAAPTSPLAPLVFTNPVVSILPRILIGVVAGWTFIWLNKKIKQTPAMMLAAIAGTLVNTLLVLTLIYVFYRTPAVAQAYGTADVSRLGGLLLAVVGANGIPEAILAAVVAPLICTPLRRFQQRR</sequence>
<dbReference type="Proteomes" id="UP000051638">
    <property type="component" value="Unassembled WGS sequence"/>
</dbReference>
<protein>
    <submittedName>
        <fullName evidence="2">Integral membrane protein</fullName>
    </submittedName>
</protein>
<dbReference type="InterPro" id="IPR024529">
    <property type="entry name" value="ECF_trnsprt_substrate-spec"/>
</dbReference>
<keyword evidence="1" id="KW-0472">Membrane</keyword>
<feature type="transmembrane region" description="Helical" evidence="1">
    <location>
        <begin position="90"/>
        <end position="110"/>
    </location>
</feature>
<name>A0A0R2D1N7_9LACO</name>
<organism evidence="2 3">
    <name type="scientific">Loigolactobacillus rennini DSM 20253</name>
    <dbReference type="NCBI Taxonomy" id="1423796"/>
    <lineage>
        <taxon>Bacteria</taxon>
        <taxon>Bacillati</taxon>
        <taxon>Bacillota</taxon>
        <taxon>Bacilli</taxon>
        <taxon>Lactobacillales</taxon>
        <taxon>Lactobacillaceae</taxon>
        <taxon>Loigolactobacillus</taxon>
    </lineage>
</organism>